<protein>
    <submittedName>
        <fullName evidence="1">Peroxisomal membrane 22 kDa (Mpv17/PMP22) family protein</fullName>
    </submittedName>
</protein>
<evidence type="ECO:0000313" key="2">
    <source>
        <dbReference type="Proteomes" id="UP001604336"/>
    </source>
</evidence>
<dbReference type="Proteomes" id="UP001604336">
    <property type="component" value="Unassembled WGS sequence"/>
</dbReference>
<comment type="caution">
    <text evidence="1">The sequence shown here is derived from an EMBL/GenBank/DDBJ whole genome shotgun (WGS) entry which is preliminary data.</text>
</comment>
<sequence length="115" mass="12988">MAAAFTRNDTILWRSHRNSIGEPNNLQNQLPNKLQLSKSCSRFPQSVFPRAKKLEISASSIIFSSRKSYSSKFALFGWYLTMVKSRPIFTKSVTSALIYTAADLSSQVWASKVHL</sequence>
<gene>
    <name evidence="1" type="ORF">Adt_17689</name>
</gene>
<name>A0ABD1TH88_9LAMI</name>
<organism evidence="1 2">
    <name type="scientific">Abeliophyllum distichum</name>
    <dbReference type="NCBI Taxonomy" id="126358"/>
    <lineage>
        <taxon>Eukaryota</taxon>
        <taxon>Viridiplantae</taxon>
        <taxon>Streptophyta</taxon>
        <taxon>Embryophyta</taxon>
        <taxon>Tracheophyta</taxon>
        <taxon>Spermatophyta</taxon>
        <taxon>Magnoliopsida</taxon>
        <taxon>eudicotyledons</taxon>
        <taxon>Gunneridae</taxon>
        <taxon>Pentapetalae</taxon>
        <taxon>asterids</taxon>
        <taxon>lamiids</taxon>
        <taxon>Lamiales</taxon>
        <taxon>Oleaceae</taxon>
        <taxon>Forsythieae</taxon>
        <taxon>Abeliophyllum</taxon>
    </lineage>
</organism>
<evidence type="ECO:0000313" key="1">
    <source>
        <dbReference type="EMBL" id="KAL2512089.1"/>
    </source>
</evidence>
<dbReference type="AlphaFoldDB" id="A0ABD1TH88"/>
<dbReference type="EMBL" id="JBFOLK010000005">
    <property type="protein sequence ID" value="KAL2512089.1"/>
    <property type="molecule type" value="Genomic_DNA"/>
</dbReference>
<accession>A0ABD1TH88</accession>
<keyword evidence="2" id="KW-1185">Reference proteome</keyword>
<proteinExistence type="predicted"/>
<reference evidence="2" key="1">
    <citation type="submission" date="2024-07" db="EMBL/GenBank/DDBJ databases">
        <title>Two chromosome-level genome assemblies of Korean endemic species Abeliophyllum distichum and Forsythia ovata (Oleaceae).</title>
        <authorList>
            <person name="Jang H."/>
        </authorList>
    </citation>
    <scope>NUCLEOTIDE SEQUENCE [LARGE SCALE GENOMIC DNA]</scope>
</reference>